<evidence type="ECO:0000256" key="1">
    <source>
        <dbReference type="SAM" id="Phobius"/>
    </source>
</evidence>
<dbReference type="AlphaFoldDB" id="A0A1G1ZL87"/>
<evidence type="ECO:0000313" key="3">
    <source>
        <dbReference type="EMBL" id="OGY64590.1"/>
    </source>
</evidence>
<evidence type="ECO:0000256" key="2">
    <source>
        <dbReference type="SAM" id="SignalP"/>
    </source>
</evidence>
<keyword evidence="1" id="KW-1133">Transmembrane helix</keyword>
<feature type="chain" id="PRO_5009581846" evidence="2">
    <location>
        <begin position="22"/>
        <end position="138"/>
    </location>
</feature>
<dbReference type="EMBL" id="MHJG01000002">
    <property type="protein sequence ID" value="OGY64590.1"/>
    <property type="molecule type" value="Genomic_DNA"/>
</dbReference>
<sequence>MKKIIFLISLIPILAAAHSGALDFNSVQGSQGMMRYMEDLSLGDSLHEEMEGLMVKMMNGRMTEFEANRLNDLMIQYPGPNSMMMNRLGGGMGRWNGAAMTSWMGFATFWSWLAFLGLAAWSFTGALAALWLWRKYKN</sequence>
<comment type="caution">
    <text evidence="3">The sequence shown here is derived from an EMBL/GenBank/DDBJ whole genome shotgun (WGS) entry which is preliminary data.</text>
</comment>
<name>A0A1G1ZL87_9BACT</name>
<feature type="transmembrane region" description="Helical" evidence="1">
    <location>
        <begin position="109"/>
        <end position="133"/>
    </location>
</feature>
<organism evidence="3 4">
    <name type="scientific">Candidatus Harrisonbacteria bacterium RIFCSPHIGHO2_02_FULL_42_16</name>
    <dbReference type="NCBI Taxonomy" id="1798404"/>
    <lineage>
        <taxon>Bacteria</taxon>
        <taxon>Candidatus Harrisoniibacteriota</taxon>
    </lineage>
</organism>
<keyword evidence="1" id="KW-0472">Membrane</keyword>
<evidence type="ECO:0000313" key="4">
    <source>
        <dbReference type="Proteomes" id="UP000177960"/>
    </source>
</evidence>
<reference evidence="3 4" key="1">
    <citation type="journal article" date="2016" name="Nat. Commun.">
        <title>Thousands of microbial genomes shed light on interconnected biogeochemical processes in an aquifer system.</title>
        <authorList>
            <person name="Anantharaman K."/>
            <person name="Brown C.T."/>
            <person name="Hug L.A."/>
            <person name="Sharon I."/>
            <person name="Castelle C.J."/>
            <person name="Probst A.J."/>
            <person name="Thomas B.C."/>
            <person name="Singh A."/>
            <person name="Wilkins M.J."/>
            <person name="Karaoz U."/>
            <person name="Brodie E.L."/>
            <person name="Williams K.H."/>
            <person name="Hubbard S.S."/>
            <person name="Banfield J.F."/>
        </authorList>
    </citation>
    <scope>NUCLEOTIDE SEQUENCE [LARGE SCALE GENOMIC DNA]</scope>
</reference>
<keyword evidence="1" id="KW-0812">Transmembrane</keyword>
<dbReference type="Proteomes" id="UP000177960">
    <property type="component" value="Unassembled WGS sequence"/>
</dbReference>
<keyword evidence="2" id="KW-0732">Signal</keyword>
<protein>
    <submittedName>
        <fullName evidence="3">Uncharacterized protein</fullName>
    </submittedName>
</protein>
<accession>A0A1G1ZL87</accession>
<dbReference type="STRING" id="1798404.A3B92_00445"/>
<proteinExistence type="predicted"/>
<feature type="signal peptide" evidence="2">
    <location>
        <begin position="1"/>
        <end position="21"/>
    </location>
</feature>
<gene>
    <name evidence="3" type="ORF">A3B92_00445</name>
</gene>